<feature type="region of interest" description="Disordered" evidence="2">
    <location>
        <begin position="692"/>
        <end position="857"/>
    </location>
</feature>
<feature type="compositionally biased region" description="Low complexity" evidence="2">
    <location>
        <begin position="725"/>
        <end position="743"/>
    </location>
</feature>
<dbReference type="Gene3D" id="1.10.555.10">
    <property type="entry name" value="Rho GTPase activation protein"/>
    <property type="match status" value="1"/>
</dbReference>
<dbReference type="EMBL" id="JAEPRA010000010">
    <property type="protein sequence ID" value="KAG2179647.1"/>
    <property type="molecule type" value="Genomic_DNA"/>
</dbReference>
<dbReference type="AlphaFoldDB" id="A0A8H7UFF0"/>
<dbReference type="Pfam" id="PF00620">
    <property type="entry name" value="RhoGAP"/>
    <property type="match status" value="1"/>
</dbReference>
<evidence type="ECO:0000256" key="2">
    <source>
        <dbReference type="SAM" id="MobiDB-lite"/>
    </source>
</evidence>
<keyword evidence="5" id="KW-1185">Reference proteome</keyword>
<feature type="compositionally biased region" description="Polar residues" evidence="2">
    <location>
        <begin position="831"/>
        <end position="843"/>
    </location>
</feature>
<reference evidence="4" key="1">
    <citation type="submission" date="2020-12" db="EMBL/GenBank/DDBJ databases">
        <title>Metabolic potential, ecology and presence of endohyphal bacteria is reflected in genomic diversity of Mucoromycotina.</title>
        <authorList>
            <person name="Muszewska A."/>
            <person name="Okrasinska A."/>
            <person name="Steczkiewicz K."/>
            <person name="Drgas O."/>
            <person name="Orlowska M."/>
            <person name="Perlinska-Lenart U."/>
            <person name="Aleksandrzak-Piekarczyk T."/>
            <person name="Szatraj K."/>
            <person name="Zielenkiewicz U."/>
            <person name="Pilsyk S."/>
            <person name="Malc E."/>
            <person name="Mieczkowski P."/>
            <person name="Kruszewska J.S."/>
            <person name="Biernat P."/>
            <person name="Pawlowska J."/>
        </authorList>
    </citation>
    <scope>NUCLEOTIDE SEQUENCE</scope>
    <source>
        <strain evidence="4">WA0000051536</strain>
    </source>
</reference>
<dbReference type="GO" id="GO:0005096">
    <property type="term" value="F:GTPase activator activity"/>
    <property type="evidence" value="ECO:0007669"/>
    <property type="project" value="UniProtKB-KW"/>
</dbReference>
<evidence type="ECO:0000313" key="5">
    <source>
        <dbReference type="Proteomes" id="UP000612746"/>
    </source>
</evidence>
<feature type="region of interest" description="Disordered" evidence="2">
    <location>
        <begin position="160"/>
        <end position="192"/>
    </location>
</feature>
<feature type="compositionally biased region" description="Pro residues" evidence="2">
    <location>
        <begin position="167"/>
        <end position="179"/>
    </location>
</feature>
<dbReference type="PANTHER" id="PTHR23176">
    <property type="entry name" value="RHO/RAC/CDC GTPASE-ACTIVATING PROTEIN"/>
    <property type="match status" value="1"/>
</dbReference>
<evidence type="ECO:0000313" key="4">
    <source>
        <dbReference type="EMBL" id="KAG2179647.1"/>
    </source>
</evidence>
<feature type="region of interest" description="Disordered" evidence="2">
    <location>
        <begin position="205"/>
        <end position="239"/>
    </location>
</feature>
<sequence>MNDEQRELMGIEAHSEHIKNMIKWNISDLDHFINLLRHRISAEEQYQQSLMRIMTLAHEPENETFDQFRHVDTSVKRATDEFRDSADRQAQCRREFVQVMKNQLNVMIDLRENQERNRKFVKNALKDSNATYIGFRTKEIPKLRKAYEQKCIELENAQRMSLQEAQQPPPASLAVPPPLVQQHSSSSMASAPGSQLLLQQPYRYPMDGSIEDLPSSQRRSEDTDESSLSSLDANSPQPQKRMAGLMAKMAHMGTQLANAAAAASAPDVSKQNVKNAKTKKDIVDTDAEYRDGIRYLEHLRKKQTDATSSSLKVLQRMLKEKADKVKVALDVILKVENKGLQQSEIFVQQATKTAEHIIGDKDIEQFRNEFKREEFAVSTPIYYHNYYSGESKDLLFGISLLEYAHAHRRTVPLLVIQCVEAVERMGGLKREGIYRISGRQSNIEKLRQAFEKDEEATVLNESTYDVFTIANVMKQFLRELDTPLFPLSMDDRIYHSNIKDTRLRIFNLYKHILNLQKVHYDTLKVLIEHLSRVAANADTNKMNIQNLSLIFTPAIFHDHNQAQNPGEWFADCVLEDLIVNYEKLFSTVDPAALNNTVAVEDQRRLMEHEKARKFATAPARGYGKESSLGTMQGSPSLPSSGKTQPPPPQPSNQPPLLPTIPKNSPFMENTTLRTADTQGESNRFAEAIATANALHSQRSSPVPTMTHLGSGESKTPPTRPTIHTKLSSSSLSSPQPLQFKPLPAAASPVRTSSRASLMQLPPQQLQQVRSAPSTPAAAFEYEPKRAGPSDTLNDSYHSPLGSWLDDEVDEPKEESKERRISFNAIKRTMSLRKSSVLKSSEPSTVKRLDSLPMDDDE</sequence>
<keyword evidence="1" id="KW-0343">GTPase activation</keyword>
<gene>
    <name evidence="4" type="ORF">INT44_006495</name>
</gene>
<dbReference type="InterPro" id="IPR027267">
    <property type="entry name" value="AH/BAR_dom_sf"/>
</dbReference>
<organism evidence="4 5">
    <name type="scientific">Umbelopsis vinacea</name>
    <dbReference type="NCBI Taxonomy" id="44442"/>
    <lineage>
        <taxon>Eukaryota</taxon>
        <taxon>Fungi</taxon>
        <taxon>Fungi incertae sedis</taxon>
        <taxon>Mucoromycota</taxon>
        <taxon>Mucoromycotina</taxon>
        <taxon>Umbelopsidomycetes</taxon>
        <taxon>Umbelopsidales</taxon>
        <taxon>Umbelopsidaceae</taxon>
        <taxon>Umbelopsis</taxon>
    </lineage>
</organism>
<dbReference type="PROSITE" id="PS50238">
    <property type="entry name" value="RHOGAP"/>
    <property type="match status" value="1"/>
</dbReference>
<dbReference type="SUPFAM" id="SSF103657">
    <property type="entry name" value="BAR/IMD domain-like"/>
    <property type="match status" value="1"/>
</dbReference>
<feature type="compositionally biased region" description="Low complexity" evidence="2">
    <location>
        <begin position="180"/>
        <end position="192"/>
    </location>
</feature>
<feature type="compositionally biased region" description="Pro residues" evidence="2">
    <location>
        <begin position="644"/>
        <end position="658"/>
    </location>
</feature>
<dbReference type="InterPro" id="IPR008936">
    <property type="entry name" value="Rho_GTPase_activation_prot"/>
</dbReference>
<name>A0A8H7UFF0_9FUNG</name>
<dbReference type="InterPro" id="IPR000198">
    <property type="entry name" value="RhoGAP_dom"/>
</dbReference>
<dbReference type="SMART" id="SM00324">
    <property type="entry name" value="RhoGAP"/>
    <property type="match status" value="1"/>
</dbReference>
<dbReference type="Proteomes" id="UP000612746">
    <property type="component" value="Unassembled WGS sequence"/>
</dbReference>
<feature type="domain" description="Rho-GAP" evidence="3">
    <location>
        <begin position="398"/>
        <end position="585"/>
    </location>
</feature>
<dbReference type="SUPFAM" id="SSF48350">
    <property type="entry name" value="GTPase activation domain, GAP"/>
    <property type="match status" value="1"/>
</dbReference>
<proteinExistence type="predicted"/>
<dbReference type="PANTHER" id="PTHR23176:SF134">
    <property type="entry name" value="RHO-TYPE GTPASE-ACTIVATING PROTEIN"/>
    <property type="match status" value="1"/>
</dbReference>
<feature type="compositionally biased region" description="Polar residues" evidence="2">
    <location>
        <begin position="693"/>
        <end position="703"/>
    </location>
</feature>
<dbReference type="OrthoDB" id="79452at2759"/>
<feature type="region of interest" description="Disordered" evidence="2">
    <location>
        <begin position="612"/>
        <end position="667"/>
    </location>
</feature>
<accession>A0A8H7UFF0</accession>
<evidence type="ECO:0000259" key="3">
    <source>
        <dbReference type="PROSITE" id="PS50238"/>
    </source>
</evidence>
<protein>
    <recommendedName>
        <fullName evidence="3">Rho-GAP domain-containing protein</fullName>
    </recommendedName>
</protein>
<dbReference type="Gene3D" id="1.20.1270.60">
    <property type="entry name" value="Arfaptin homology (AH) domain/BAR domain"/>
    <property type="match status" value="1"/>
</dbReference>
<dbReference type="GO" id="GO:0005737">
    <property type="term" value="C:cytoplasm"/>
    <property type="evidence" value="ECO:0007669"/>
    <property type="project" value="TreeGrafter"/>
</dbReference>
<comment type="caution">
    <text evidence="4">The sequence shown here is derived from an EMBL/GenBank/DDBJ whole genome shotgun (WGS) entry which is preliminary data.</text>
</comment>
<dbReference type="InterPro" id="IPR050729">
    <property type="entry name" value="Rho-GAP"/>
</dbReference>
<dbReference type="GO" id="GO:0007165">
    <property type="term" value="P:signal transduction"/>
    <property type="evidence" value="ECO:0007669"/>
    <property type="project" value="InterPro"/>
</dbReference>
<evidence type="ECO:0000256" key="1">
    <source>
        <dbReference type="ARBA" id="ARBA00022468"/>
    </source>
</evidence>
<feature type="compositionally biased region" description="Polar residues" evidence="2">
    <location>
        <begin position="627"/>
        <end position="636"/>
    </location>
</feature>